<dbReference type="InterPro" id="IPR035965">
    <property type="entry name" value="PAS-like_dom_sf"/>
</dbReference>
<dbReference type="SMART" id="SM00052">
    <property type="entry name" value="EAL"/>
    <property type="match status" value="1"/>
</dbReference>
<dbReference type="NCBIfam" id="TIGR00229">
    <property type="entry name" value="sensory_box"/>
    <property type="match status" value="1"/>
</dbReference>
<dbReference type="InterPro" id="IPR043128">
    <property type="entry name" value="Rev_trsase/Diguanyl_cyclase"/>
</dbReference>
<dbReference type="Gene3D" id="3.20.20.450">
    <property type="entry name" value="EAL domain"/>
    <property type="match status" value="1"/>
</dbReference>
<keyword evidence="1" id="KW-0472">Membrane</keyword>
<reference evidence="6" key="2">
    <citation type="submission" date="2021-04" db="EMBL/GenBank/DDBJ databases">
        <title>Isolation and characterization of a novel species of the genus Sulfurimonas.</title>
        <authorList>
            <person name="Fukui M."/>
        </authorList>
    </citation>
    <scope>NUCLEOTIDE SEQUENCE</scope>
    <source>
        <strain evidence="6">H1576</strain>
    </source>
</reference>
<evidence type="ECO:0000259" key="4">
    <source>
        <dbReference type="PROSITE" id="PS50883"/>
    </source>
</evidence>
<dbReference type="RefSeq" id="WP_207562618.1">
    <property type="nucleotide sequence ID" value="NZ_CP046072.1"/>
</dbReference>
<evidence type="ECO:0000259" key="5">
    <source>
        <dbReference type="PROSITE" id="PS50887"/>
    </source>
</evidence>
<dbReference type="InterPro" id="IPR013655">
    <property type="entry name" value="PAS_fold_3"/>
</dbReference>
<dbReference type="Proteomes" id="UP000671852">
    <property type="component" value="Chromosome"/>
</dbReference>
<proteinExistence type="predicted"/>
<reference evidence="6" key="1">
    <citation type="submission" date="2019-11" db="EMBL/GenBank/DDBJ databases">
        <authorList>
            <person name="Kojima H."/>
        </authorList>
    </citation>
    <scope>NUCLEOTIDE SEQUENCE</scope>
    <source>
        <strain evidence="6">H1576</strain>
    </source>
</reference>
<dbReference type="InterPro" id="IPR050706">
    <property type="entry name" value="Cyclic-di-GMP_PDE-like"/>
</dbReference>
<dbReference type="InterPro" id="IPR000014">
    <property type="entry name" value="PAS"/>
</dbReference>
<dbReference type="SUPFAM" id="SSF55785">
    <property type="entry name" value="PYP-like sensor domain (PAS domain)"/>
    <property type="match status" value="1"/>
</dbReference>
<feature type="transmembrane region" description="Helical" evidence="1">
    <location>
        <begin position="134"/>
        <end position="153"/>
    </location>
</feature>
<evidence type="ECO:0000313" key="6">
    <source>
        <dbReference type="EMBL" id="QSZ41340.1"/>
    </source>
</evidence>
<gene>
    <name evidence="6" type="ORF">GJV85_04205</name>
</gene>
<feature type="domain" description="EAL" evidence="4">
    <location>
        <begin position="462"/>
        <end position="708"/>
    </location>
</feature>
<evidence type="ECO:0000259" key="3">
    <source>
        <dbReference type="PROSITE" id="PS50113"/>
    </source>
</evidence>
<dbReference type="SUPFAM" id="SSF55073">
    <property type="entry name" value="Nucleotide cyclase"/>
    <property type="match status" value="1"/>
</dbReference>
<dbReference type="EMBL" id="CP046072">
    <property type="protein sequence ID" value="QSZ41340.1"/>
    <property type="molecule type" value="Genomic_DNA"/>
</dbReference>
<organism evidence="6 7">
    <name type="scientific">Sulfurimonas aquatica</name>
    <dbReference type="NCBI Taxonomy" id="2672570"/>
    <lineage>
        <taxon>Bacteria</taxon>
        <taxon>Pseudomonadati</taxon>
        <taxon>Campylobacterota</taxon>
        <taxon>Epsilonproteobacteria</taxon>
        <taxon>Campylobacterales</taxon>
        <taxon>Sulfurimonadaceae</taxon>
        <taxon>Sulfurimonas</taxon>
    </lineage>
</organism>
<keyword evidence="1" id="KW-1133">Transmembrane helix</keyword>
<dbReference type="Pfam" id="PF08447">
    <property type="entry name" value="PAS_3"/>
    <property type="match status" value="1"/>
</dbReference>
<dbReference type="Gene3D" id="3.30.70.270">
    <property type="match status" value="1"/>
</dbReference>
<dbReference type="InterPro" id="IPR029787">
    <property type="entry name" value="Nucleotide_cyclase"/>
</dbReference>
<dbReference type="PROSITE" id="PS50887">
    <property type="entry name" value="GGDEF"/>
    <property type="match status" value="1"/>
</dbReference>
<keyword evidence="7" id="KW-1185">Reference proteome</keyword>
<dbReference type="SMART" id="SM00086">
    <property type="entry name" value="PAC"/>
    <property type="match status" value="1"/>
</dbReference>
<dbReference type="CDD" id="cd01949">
    <property type="entry name" value="GGDEF"/>
    <property type="match status" value="1"/>
</dbReference>
<evidence type="ECO:0000256" key="1">
    <source>
        <dbReference type="SAM" id="Phobius"/>
    </source>
</evidence>
<dbReference type="PANTHER" id="PTHR33121:SF15">
    <property type="entry name" value="BLUE LIGHT- AND TEMPERATURE-REGULATED ANTIREPRESSOR BLUF"/>
    <property type="match status" value="1"/>
</dbReference>
<feature type="domain" description="GGDEF" evidence="5">
    <location>
        <begin position="322"/>
        <end position="452"/>
    </location>
</feature>
<sequence length="708" mass="81676">MVPVIIGPVCLVWFVIYLSLGHNFSSVIPLAYATSSLYAIWRFSKNKNLLIMQKTQMFLILLLPFFLMWSLGGFAQSGYIFLWAFFAPIASLIHEKKSKSIYWLYSFIALVIFSVFIDQWLMQLPLQKVSQSTIEVFIFLNISAALSGIYYLIKYFINENDKNAYQRLSDNISYLESYKSNIDNNLIVTRTDLDGFITFANQNFYNITGYTQADVIGQNHNIVRHPSTHKSVFVELWDTILSKKTWHGHIENLAKDGSSYWVDTTISPILNKDNEIVEFIAIRHNISKLIAQKNKLIEMLYVDSLTKLKNRNALLDKIKDPPRVSCMLINIDSFSQINNLYGEDFGNEVLKEFANFLLSEIEHIDNANLYRQSGDEFIITCTQRNTETIIAIATNLIHHNSENVITIRDQKISLNVTIGISLEKNKLLLQTAHMALIAAKRRSKILVIYSDELSLSTEYENNIRWIKEIKDAIYDDRITIYFQPIVDNANNKINKYETLIRLIDKDGNPIIPFHFLEIAKKAKLYKQLTKIVIKKSFEVFKETDYEFSINITIDDILDKDITAFIIKTLEKYNISNRVIFEIVESESIENFDKIEEFINKVKSYGCRISIDDFGTGYSNFEHLMRLQADFIKIDGSIIKEIAHDKRSALITSVIVAFAKEMGIETIGEYVENKEINDKLITLGVNKSQGYYFDKPQAILGKSNDKKDT</sequence>
<dbReference type="InterPro" id="IPR035919">
    <property type="entry name" value="EAL_sf"/>
</dbReference>
<dbReference type="PANTHER" id="PTHR33121">
    <property type="entry name" value="CYCLIC DI-GMP PHOSPHODIESTERASE PDEF"/>
    <property type="match status" value="1"/>
</dbReference>
<evidence type="ECO:0000259" key="2">
    <source>
        <dbReference type="PROSITE" id="PS50112"/>
    </source>
</evidence>
<dbReference type="InterPro" id="IPR000700">
    <property type="entry name" value="PAS-assoc_C"/>
</dbReference>
<feature type="transmembrane region" description="Helical" evidence="1">
    <location>
        <begin position="57"/>
        <end position="90"/>
    </location>
</feature>
<dbReference type="Pfam" id="PF00563">
    <property type="entry name" value="EAL"/>
    <property type="match status" value="1"/>
</dbReference>
<dbReference type="CDD" id="cd01948">
    <property type="entry name" value="EAL"/>
    <property type="match status" value="1"/>
</dbReference>
<dbReference type="NCBIfam" id="TIGR00254">
    <property type="entry name" value="GGDEF"/>
    <property type="match status" value="1"/>
</dbReference>
<protein>
    <submittedName>
        <fullName evidence="6">EAL domain-containing protein</fullName>
    </submittedName>
</protein>
<dbReference type="SMART" id="SM00091">
    <property type="entry name" value="PAS"/>
    <property type="match status" value="1"/>
</dbReference>
<feature type="transmembrane region" description="Helical" evidence="1">
    <location>
        <begin position="102"/>
        <end position="122"/>
    </location>
</feature>
<dbReference type="KEGG" id="saqt:GJV85_04205"/>
<dbReference type="Gene3D" id="3.30.450.20">
    <property type="entry name" value="PAS domain"/>
    <property type="match status" value="1"/>
</dbReference>
<feature type="domain" description="PAS" evidence="2">
    <location>
        <begin position="188"/>
        <end position="232"/>
    </location>
</feature>
<dbReference type="SMART" id="SM00267">
    <property type="entry name" value="GGDEF"/>
    <property type="match status" value="1"/>
</dbReference>
<dbReference type="GO" id="GO:0071111">
    <property type="term" value="F:cyclic-guanylate-specific phosphodiesterase activity"/>
    <property type="evidence" value="ECO:0007669"/>
    <property type="project" value="InterPro"/>
</dbReference>
<dbReference type="CDD" id="cd00130">
    <property type="entry name" value="PAS"/>
    <property type="match status" value="1"/>
</dbReference>
<dbReference type="PROSITE" id="PS50113">
    <property type="entry name" value="PAC"/>
    <property type="match status" value="1"/>
</dbReference>
<dbReference type="InterPro" id="IPR001610">
    <property type="entry name" value="PAC"/>
</dbReference>
<evidence type="ECO:0000313" key="7">
    <source>
        <dbReference type="Proteomes" id="UP000671852"/>
    </source>
</evidence>
<dbReference type="SUPFAM" id="SSF141868">
    <property type="entry name" value="EAL domain-like"/>
    <property type="match status" value="1"/>
</dbReference>
<dbReference type="Pfam" id="PF00990">
    <property type="entry name" value="GGDEF"/>
    <property type="match status" value="1"/>
</dbReference>
<keyword evidence="1" id="KW-0812">Transmembrane</keyword>
<dbReference type="PROSITE" id="PS50112">
    <property type="entry name" value="PAS"/>
    <property type="match status" value="1"/>
</dbReference>
<feature type="domain" description="PAC" evidence="3">
    <location>
        <begin position="244"/>
        <end position="298"/>
    </location>
</feature>
<dbReference type="InterPro" id="IPR000160">
    <property type="entry name" value="GGDEF_dom"/>
</dbReference>
<dbReference type="PROSITE" id="PS50883">
    <property type="entry name" value="EAL"/>
    <property type="match status" value="1"/>
</dbReference>
<name>A0A975AZH7_9BACT</name>
<accession>A0A975AZH7</accession>
<dbReference type="AlphaFoldDB" id="A0A975AZH7"/>
<dbReference type="InterPro" id="IPR001633">
    <property type="entry name" value="EAL_dom"/>
</dbReference>